<evidence type="ECO:0000313" key="2">
    <source>
        <dbReference type="EMBL" id="MEV5507407.1"/>
    </source>
</evidence>
<proteinExistence type="predicted"/>
<protein>
    <submittedName>
        <fullName evidence="2">Uncharacterized protein</fullName>
    </submittedName>
</protein>
<feature type="compositionally biased region" description="Polar residues" evidence="1">
    <location>
        <begin position="15"/>
        <end position="24"/>
    </location>
</feature>
<evidence type="ECO:0000313" key="3">
    <source>
        <dbReference type="Proteomes" id="UP001552594"/>
    </source>
</evidence>
<feature type="region of interest" description="Disordered" evidence="1">
    <location>
        <begin position="1"/>
        <end position="24"/>
    </location>
</feature>
<dbReference type="RefSeq" id="WP_109278251.1">
    <property type="nucleotide sequence ID" value="NZ_JBFAUK010000008.1"/>
</dbReference>
<evidence type="ECO:0000256" key="1">
    <source>
        <dbReference type="SAM" id="MobiDB-lite"/>
    </source>
</evidence>
<keyword evidence="3" id="KW-1185">Reference proteome</keyword>
<dbReference type="EMBL" id="JBFAUK010000008">
    <property type="protein sequence ID" value="MEV5507407.1"/>
    <property type="molecule type" value="Genomic_DNA"/>
</dbReference>
<comment type="caution">
    <text evidence="2">The sequence shown here is derived from an EMBL/GenBank/DDBJ whole genome shotgun (WGS) entry which is preliminary data.</text>
</comment>
<organism evidence="2 3">
    <name type="scientific">Streptomyces orinoci</name>
    <name type="common">Streptoverticillium orinoci</name>
    <dbReference type="NCBI Taxonomy" id="67339"/>
    <lineage>
        <taxon>Bacteria</taxon>
        <taxon>Bacillati</taxon>
        <taxon>Actinomycetota</taxon>
        <taxon>Actinomycetes</taxon>
        <taxon>Kitasatosporales</taxon>
        <taxon>Streptomycetaceae</taxon>
        <taxon>Streptomyces</taxon>
    </lineage>
</organism>
<sequence length="84" mass="8957">MASGTFKYTRVDTGQPDSLTDPSGTCINIPGEARSVDNFTDQPATLYAAIPCDDTHELTVVDANGGHWTWDESATLAAIRLTIA</sequence>
<gene>
    <name evidence="2" type="ORF">AB0L16_13125</name>
</gene>
<name>A0ABV3JWZ5_STRON</name>
<dbReference type="Proteomes" id="UP001552594">
    <property type="component" value="Unassembled WGS sequence"/>
</dbReference>
<reference evidence="2 3" key="1">
    <citation type="submission" date="2024-06" db="EMBL/GenBank/DDBJ databases">
        <title>The Natural Products Discovery Center: Release of the First 8490 Sequenced Strains for Exploring Actinobacteria Biosynthetic Diversity.</title>
        <authorList>
            <person name="Kalkreuter E."/>
            <person name="Kautsar S.A."/>
            <person name="Yang D."/>
            <person name="Bader C.D."/>
            <person name="Teijaro C.N."/>
            <person name="Fluegel L."/>
            <person name="Davis C.M."/>
            <person name="Simpson J.R."/>
            <person name="Lauterbach L."/>
            <person name="Steele A.D."/>
            <person name="Gui C."/>
            <person name="Meng S."/>
            <person name="Li G."/>
            <person name="Viehrig K."/>
            <person name="Ye F."/>
            <person name="Su P."/>
            <person name="Kiefer A.F."/>
            <person name="Nichols A."/>
            <person name="Cepeda A.J."/>
            <person name="Yan W."/>
            <person name="Fan B."/>
            <person name="Jiang Y."/>
            <person name="Adhikari A."/>
            <person name="Zheng C.-J."/>
            <person name="Schuster L."/>
            <person name="Cowan T.M."/>
            <person name="Smanski M.J."/>
            <person name="Chevrette M.G."/>
            <person name="De Carvalho L.P.S."/>
            <person name="Shen B."/>
        </authorList>
    </citation>
    <scope>NUCLEOTIDE SEQUENCE [LARGE SCALE GENOMIC DNA]</scope>
    <source>
        <strain evidence="2 3">NPDC052347</strain>
    </source>
</reference>
<accession>A0ABV3JWZ5</accession>